<dbReference type="GO" id="GO:0008897">
    <property type="term" value="F:holo-[acyl-carrier-protein] synthase activity"/>
    <property type="evidence" value="ECO:0007669"/>
    <property type="project" value="UniProtKB-EC"/>
</dbReference>
<keyword evidence="4" id="KW-1185">Reference proteome</keyword>
<dbReference type="STRING" id="181874.A0A409YHT1"/>
<dbReference type="InterPro" id="IPR050559">
    <property type="entry name" value="P-Pant_transferase_sf"/>
</dbReference>
<dbReference type="GO" id="GO:0000287">
    <property type="term" value="F:magnesium ion binding"/>
    <property type="evidence" value="ECO:0007669"/>
    <property type="project" value="InterPro"/>
</dbReference>
<accession>A0A409YHT1</accession>
<organism evidence="3 4">
    <name type="scientific">Panaeolus cyanescens</name>
    <dbReference type="NCBI Taxonomy" id="181874"/>
    <lineage>
        <taxon>Eukaryota</taxon>
        <taxon>Fungi</taxon>
        <taxon>Dikarya</taxon>
        <taxon>Basidiomycota</taxon>
        <taxon>Agaricomycotina</taxon>
        <taxon>Agaricomycetes</taxon>
        <taxon>Agaricomycetidae</taxon>
        <taxon>Agaricales</taxon>
        <taxon>Agaricineae</taxon>
        <taxon>Galeropsidaceae</taxon>
        <taxon>Panaeolus</taxon>
    </lineage>
</organism>
<evidence type="ECO:0000256" key="2">
    <source>
        <dbReference type="ARBA" id="ARBA00022679"/>
    </source>
</evidence>
<dbReference type="Gene3D" id="3.90.470.20">
    <property type="entry name" value="4'-phosphopantetheinyl transferase domain"/>
    <property type="match status" value="1"/>
</dbReference>
<dbReference type="SUPFAM" id="SSF56214">
    <property type="entry name" value="4'-phosphopantetheinyl transferase"/>
    <property type="match status" value="1"/>
</dbReference>
<dbReference type="AlphaFoldDB" id="A0A409YHT1"/>
<dbReference type="InParanoid" id="A0A409YHT1"/>
<reference evidence="3 4" key="1">
    <citation type="journal article" date="2018" name="Evol. Lett.">
        <title>Horizontal gene cluster transfer increased hallucinogenic mushroom diversity.</title>
        <authorList>
            <person name="Reynolds H.T."/>
            <person name="Vijayakumar V."/>
            <person name="Gluck-Thaler E."/>
            <person name="Korotkin H.B."/>
            <person name="Matheny P.B."/>
            <person name="Slot J.C."/>
        </authorList>
    </citation>
    <scope>NUCLEOTIDE SEQUENCE [LARGE SCALE GENOMIC DNA]</scope>
    <source>
        <strain evidence="3 4">2629</strain>
    </source>
</reference>
<dbReference type="InterPro" id="IPR037143">
    <property type="entry name" value="4-PPantetheinyl_Trfase_dom_sf"/>
</dbReference>
<dbReference type="GO" id="GO:0005829">
    <property type="term" value="C:cytosol"/>
    <property type="evidence" value="ECO:0007669"/>
    <property type="project" value="TreeGrafter"/>
</dbReference>
<proteinExistence type="predicted"/>
<sequence length="287" mass="32462">MSGPESVLVWMLSLNREYSKAEYDTIFNLCKICYPATNPKYEPTNADSFRQYITQLLPVLMMRHRRVPRAKWQDHVTANGKHWIDHIYSSMPEHAGRPRPPSIGYQLTFQNSLCGMAVTQGTPQSVVNIGLGIKQAKVEPKNASVQSYVESLSHKLTHLELSNLANKPDEVVLKRLCILLALKESYIKAIGQPIGFDFTRLEFDVPNHTATGDGKPLHGWEFRVFSANLGVARGTILKKEQYECVCAYFRGGSDVTYIFHETTQQLENWVQFINIDQLMAVSSKLAA</sequence>
<comment type="caution">
    <text evidence="3">The sequence shown here is derived from an EMBL/GenBank/DDBJ whole genome shotgun (WGS) entry which is preliminary data.</text>
</comment>
<evidence type="ECO:0000313" key="4">
    <source>
        <dbReference type="Proteomes" id="UP000284842"/>
    </source>
</evidence>
<name>A0A409YHT1_9AGAR</name>
<dbReference type="OrthoDB" id="26719at2759"/>
<dbReference type="PANTHER" id="PTHR12215:SF10">
    <property type="entry name" value="L-AMINOADIPATE-SEMIALDEHYDE DEHYDROGENASE-PHOSPHOPANTETHEINYL TRANSFERASE"/>
    <property type="match status" value="1"/>
</dbReference>
<evidence type="ECO:0000256" key="1">
    <source>
        <dbReference type="ARBA" id="ARBA00013172"/>
    </source>
</evidence>
<dbReference type="EMBL" id="NHTK01001159">
    <property type="protein sequence ID" value="PPR02583.1"/>
    <property type="molecule type" value="Genomic_DNA"/>
</dbReference>
<gene>
    <name evidence="3" type="ORF">CVT24_002155</name>
</gene>
<keyword evidence="2" id="KW-0808">Transferase</keyword>
<dbReference type="PANTHER" id="PTHR12215">
    <property type="entry name" value="PHOSPHOPANTETHEINE TRANSFERASE"/>
    <property type="match status" value="1"/>
</dbReference>
<dbReference type="Proteomes" id="UP000284842">
    <property type="component" value="Unassembled WGS sequence"/>
</dbReference>
<dbReference type="GO" id="GO:0019878">
    <property type="term" value="P:lysine biosynthetic process via aminoadipic acid"/>
    <property type="evidence" value="ECO:0007669"/>
    <property type="project" value="TreeGrafter"/>
</dbReference>
<dbReference type="EC" id="2.7.8.7" evidence="1"/>
<evidence type="ECO:0000313" key="3">
    <source>
        <dbReference type="EMBL" id="PPR02583.1"/>
    </source>
</evidence>
<protein>
    <recommendedName>
        <fullName evidence="1">holo-[acyl-carrier-protein] synthase</fullName>
        <ecNumber evidence="1">2.7.8.7</ecNumber>
    </recommendedName>
</protein>